<dbReference type="AlphaFoldDB" id="A0A9W6NFS1"/>
<dbReference type="SUPFAM" id="SSF53041">
    <property type="entry name" value="Resolvase-like"/>
    <property type="match status" value="1"/>
</dbReference>
<dbReference type="Pfam" id="PF00239">
    <property type="entry name" value="Resolvase"/>
    <property type="match status" value="1"/>
</dbReference>
<dbReference type="GO" id="GO:0003677">
    <property type="term" value="F:DNA binding"/>
    <property type="evidence" value="ECO:0007669"/>
    <property type="project" value="InterPro"/>
</dbReference>
<dbReference type="InterPro" id="IPR006119">
    <property type="entry name" value="Resolv_N"/>
</dbReference>
<dbReference type="RefSeq" id="WP_271196182.1">
    <property type="nucleotide sequence ID" value="NZ_BSFN01000008.1"/>
</dbReference>
<dbReference type="PANTHER" id="PTHR30461:SF26">
    <property type="entry name" value="RESOLVASE HOMOLOG YNEB"/>
    <property type="match status" value="1"/>
</dbReference>
<feature type="domain" description="Resolvase/invertase-type recombinase catalytic" evidence="2">
    <location>
        <begin position="5"/>
        <end position="140"/>
    </location>
</feature>
<keyword evidence="4" id="KW-1185">Reference proteome</keyword>
<reference evidence="3" key="1">
    <citation type="journal article" date="2014" name="Int. J. Syst. Evol. Microbiol.">
        <title>Complete genome sequence of Corynebacterium casei LMG S-19264T (=DSM 44701T), isolated from a smear-ripened cheese.</title>
        <authorList>
            <consortium name="US DOE Joint Genome Institute (JGI-PGF)"/>
            <person name="Walter F."/>
            <person name="Albersmeier A."/>
            <person name="Kalinowski J."/>
            <person name="Ruckert C."/>
        </authorList>
    </citation>
    <scope>NUCLEOTIDE SEQUENCE</scope>
    <source>
        <strain evidence="3">VKM B-2935</strain>
    </source>
</reference>
<accession>A0A9W6NFS1</accession>
<sequence>MTMNQQIAYRRVSTLEQRTDRQLSDTGIQFDFEFEDKCSGSTVTRPALEEMCRFVRKGDCVHVHSIDRLARNTRHLLELVESFQAKGVTLRFHKEGLEFGAELGSAGRFMLTMLGAVAEFERALIRERQKEGIEQAKQRGVYRGRPARDKTEIRKLLSEKIPVGEIARRLNCSTRTVQRVARESSTDITTP</sequence>
<dbReference type="PROSITE" id="PS51736">
    <property type="entry name" value="RECOMBINASES_3"/>
    <property type="match status" value="1"/>
</dbReference>
<evidence type="ECO:0000313" key="4">
    <source>
        <dbReference type="Proteomes" id="UP001143328"/>
    </source>
</evidence>
<evidence type="ECO:0000256" key="1">
    <source>
        <dbReference type="ARBA" id="ARBA00009913"/>
    </source>
</evidence>
<reference evidence="3" key="2">
    <citation type="submission" date="2023-01" db="EMBL/GenBank/DDBJ databases">
        <authorList>
            <person name="Sun Q."/>
            <person name="Evtushenko L."/>
        </authorList>
    </citation>
    <scope>NUCLEOTIDE SEQUENCE</scope>
    <source>
        <strain evidence="3">VKM B-2935</strain>
    </source>
</reference>
<dbReference type="PANTHER" id="PTHR30461">
    <property type="entry name" value="DNA-INVERTASE FROM LAMBDOID PROPHAGE"/>
    <property type="match status" value="1"/>
</dbReference>
<dbReference type="Proteomes" id="UP001143328">
    <property type="component" value="Unassembled WGS sequence"/>
</dbReference>
<dbReference type="SMART" id="SM00857">
    <property type="entry name" value="Resolvase"/>
    <property type="match status" value="1"/>
</dbReference>
<dbReference type="InterPro" id="IPR050639">
    <property type="entry name" value="SSR_resolvase"/>
</dbReference>
<evidence type="ECO:0000259" key="2">
    <source>
        <dbReference type="PROSITE" id="PS51736"/>
    </source>
</evidence>
<dbReference type="Pfam" id="PF02796">
    <property type="entry name" value="HTH_7"/>
    <property type="match status" value="1"/>
</dbReference>
<dbReference type="CDD" id="cd03768">
    <property type="entry name" value="SR_ResInv"/>
    <property type="match status" value="1"/>
</dbReference>
<organism evidence="3 4">
    <name type="scientific">Pseudomonas turukhanskensis</name>
    <dbReference type="NCBI Taxonomy" id="1806536"/>
    <lineage>
        <taxon>Bacteria</taxon>
        <taxon>Pseudomonadati</taxon>
        <taxon>Pseudomonadota</taxon>
        <taxon>Gammaproteobacteria</taxon>
        <taxon>Pseudomonadales</taxon>
        <taxon>Pseudomonadaceae</taxon>
        <taxon>Pseudomonas</taxon>
    </lineage>
</organism>
<dbReference type="EMBL" id="BSFN01000008">
    <property type="protein sequence ID" value="GLK89994.1"/>
    <property type="molecule type" value="Genomic_DNA"/>
</dbReference>
<dbReference type="InterPro" id="IPR006120">
    <property type="entry name" value="Resolvase_HTH_dom"/>
</dbReference>
<comment type="caution">
    <text evidence="3">The sequence shown here is derived from an EMBL/GenBank/DDBJ whole genome shotgun (WGS) entry which is preliminary data.</text>
</comment>
<proteinExistence type="inferred from homology"/>
<dbReference type="InterPro" id="IPR036162">
    <property type="entry name" value="Resolvase-like_N_sf"/>
</dbReference>
<gene>
    <name evidence="3" type="primary">tnpR_1</name>
    <name evidence="3" type="ORF">GCM10017655_30560</name>
</gene>
<dbReference type="Gene3D" id="3.40.50.1390">
    <property type="entry name" value="Resolvase, N-terminal catalytic domain"/>
    <property type="match status" value="1"/>
</dbReference>
<evidence type="ECO:0000313" key="3">
    <source>
        <dbReference type="EMBL" id="GLK89994.1"/>
    </source>
</evidence>
<name>A0A9W6NFS1_9PSED</name>
<dbReference type="GO" id="GO:0000150">
    <property type="term" value="F:DNA strand exchange activity"/>
    <property type="evidence" value="ECO:0007669"/>
    <property type="project" value="InterPro"/>
</dbReference>
<comment type="similarity">
    <text evidence="1">Belongs to the site-specific recombinase resolvase family.</text>
</comment>
<protein>
    <submittedName>
        <fullName evidence="3">Resolvase</fullName>
    </submittedName>
</protein>